<name>A0A1K0FPX9_9ACTN</name>
<protein>
    <recommendedName>
        <fullName evidence="3">Transcriptional regulator</fullName>
    </recommendedName>
</protein>
<dbReference type="SUPFAM" id="SSF46785">
    <property type="entry name" value="Winged helix' DNA-binding domain"/>
    <property type="match status" value="1"/>
</dbReference>
<keyword evidence="2" id="KW-1185">Reference proteome</keyword>
<gene>
    <name evidence="1" type="ORF">BG844_08035</name>
</gene>
<dbReference type="InterPro" id="IPR036390">
    <property type="entry name" value="WH_DNA-bd_sf"/>
</dbReference>
<sequence length="225" mass="24174">MGDDLAADITSVAALGEPVRRDLYRYVVAQDEPVSRESAATATGVAHHVAKFNLDRLVTDGLLEVEYRRPPGRSGPGAGRPTKLYRRAARDISVSLPERHYDLAGQILAEAITITERDHVPMSTALHTAAREAGRHLADSPAAASGTQHPICTALARAGYEPRTVDGEVLLANCPFHNLAQRYTALVCGVNLDLIDGLLEALDADDLHARLDPGPDRCCVTIGRD</sequence>
<evidence type="ECO:0000313" key="2">
    <source>
        <dbReference type="Proteomes" id="UP000182486"/>
    </source>
</evidence>
<evidence type="ECO:0008006" key="3">
    <source>
        <dbReference type="Google" id="ProtNLM"/>
    </source>
</evidence>
<dbReference type="AlphaFoldDB" id="A0A1K0FPX9"/>
<dbReference type="Gene3D" id="1.10.10.10">
    <property type="entry name" value="Winged helix-like DNA-binding domain superfamily/Winged helix DNA-binding domain"/>
    <property type="match status" value="1"/>
</dbReference>
<reference evidence="1 2" key="1">
    <citation type="submission" date="2016-09" db="EMBL/GenBank/DDBJ databases">
        <title>Couchioplanes caeruleus draft genome sequence.</title>
        <authorList>
            <person name="Sheehan J."/>
            <person name="Caffrey P."/>
        </authorList>
    </citation>
    <scope>NUCLEOTIDE SEQUENCE [LARGE SCALE GENOMIC DNA]</scope>
    <source>
        <strain evidence="1 2">DSM 43634</strain>
    </source>
</reference>
<accession>A0A1K0FPX9</accession>
<dbReference type="Proteomes" id="UP000182486">
    <property type="component" value="Unassembled WGS sequence"/>
</dbReference>
<proteinExistence type="predicted"/>
<evidence type="ECO:0000313" key="1">
    <source>
        <dbReference type="EMBL" id="OJF14768.1"/>
    </source>
</evidence>
<organism evidence="1 2">
    <name type="scientific">Couchioplanes caeruleus subsp. caeruleus</name>
    <dbReference type="NCBI Taxonomy" id="56427"/>
    <lineage>
        <taxon>Bacteria</taxon>
        <taxon>Bacillati</taxon>
        <taxon>Actinomycetota</taxon>
        <taxon>Actinomycetes</taxon>
        <taxon>Micromonosporales</taxon>
        <taxon>Micromonosporaceae</taxon>
        <taxon>Couchioplanes</taxon>
    </lineage>
</organism>
<dbReference type="EMBL" id="MEIA01000086">
    <property type="protein sequence ID" value="OJF14768.1"/>
    <property type="molecule type" value="Genomic_DNA"/>
</dbReference>
<dbReference type="InterPro" id="IPR036388">
    <property type="entry name" value="WH-like_DNA-bd_sf"/>
</dbReference>
<dbReference type="Pfam" id="PF12840">
    <property type="entry name" value="HTH_20"/>
    <property type="match status" value="1"/>
</dbReference>
<dbReference type="RefSeq" id="WP_071804250.1">
    <property type="nucleotide sequence ID" value="NZ_MEIA01000086.1"/>
</dbReference>
<comment type="caution">
    <text evidence="1">The sequence shown here is derived from an EMBL/GenBank/DDBJ whole genome shotgun (WGS) entry which is preliminary data.</text>
</comment>